<dbReference type="GO" id="GO:0016747">
    <property type="term" value="F:acyltransferase activity, transferring groups other than amino-acyl groups"/>
    <property type="evidence" value="ECO:0007669"/>
    <property type="project" value="InterPro"/>
</dbReference>
<evidence type="ECO:0000256" key="2">
    <source>
        <dbReference type="ARBA" id="ARBA00023315"/>
    </source>
</evidence>
<keyword evidence="5" id="KW-1185">Reference proteome</keyword>
<dbReference type="Gene3D" id="3.40.630.30">
    <property type="match status" value="1"/>
</dbReference>
<evidence type="ECO:0000256" key="1">
    <source>
        <dbReference type="ARBA" id="ARBA00022679"/>
    </source>
</evidence>
<sequence>MAAFIIRNMESADWSHVSRIYQEGIDTGYATFETAVPDYSDWDAAHFESCRFVSEDSGEIIGWAALSPVSGRCVYGGVAEVSIYVGKNSRGRGMGQALLEVLIKASEKEGFWTLQAGIFPENQGSISLHKKMGFRFLGKRERIGKLNGLWYDNLIFERRSNKVGLD</sequence>
<keyword evidence="1" id="KW-0808">Transferase</keyword>
<dbReference type="PANTHER" id="PTHR43072">
    <property type="entry name" value="N-ACETYLTRANSFERASE"/>
    <property type="match status" value="1"/>
</dbReference>
<proteinExistence type="predicted"/>
<dbReference type="PANTHER" id="PTHR43072:SF23">
    <property type="entry name" value="UPF0039 PROTEIN C11D3.02C"/>
    <property type="match status" value="1"/>
</dbReference>
<dbReference type="Pfam" id="PF00583">
    <property type="entry name" value="Acetyltransf_1"/>
    <property type="match status" value="1"/>
</dbReference>
<protein>
    <submittedName>
        <fullName evidence="4">GNAT family N-acetyltransferase</fullName>
    </submittedName>
</protein>
<evidence type="ECO:0000313" key="5">
    <source>
        <dbReference type="Proteomes" id="UP001207116"/>
    </source>
</evidence>
<organism evidence="4 5">
    <name type="scientific">Lentiprolixibacter aurantiacus</name>
    <dbReference type="NCBI Taxonomy" id="2993939"/>
    <lineage>
        <taxon>Bacteria</taxon>
        <taxon>Pseudomonadati</taxon>
        <taxon>Bacteroidota</taxon>
        <taxon>Flavobacteriia</taxon>
        <taxon>Flavobacteriales</taxon>
        <taxon>Flavobacteriaceae</taxon>
        <taxon>Lentiprolixibacter</taxon>
    </lineage>
</organism>
<dbReference type="CDD" id="cd04301">
    <property type="entry name" value="NAT_SF"/>
    <property type="match status" value="1"/>
</dbReference>
<comment type="caution">
    <text evidence="4">The sequence shown here is derived from an EMBL/GenBank/DDBJ whole genome shotgun (WGS) entry which is preliminary data.</text>
</comment>
<accession>A0AAE3SMV1</accession>
<feature type="domain" description="N-acetyltransferase" evidence="3">
    <location>
        <begin position="4"/>
        <end position="156"/>
    </location>
</feature>
<dbReference type="EMBL" id="JAPFQP010000001">
    <property type="protein sequence ID" value="MCX2718845.1"/>
    <property type="molecule type" value="Genomic_DNA"/>
</dbReference>
<dbReference type="PROSITE" id="PS51186">
    <property type="entry name" value="GNAT"/>
    <property type="match status" value="1"/>
</dbReference>
<dbReference type="Proteomes" id="UP001207116">
    <property type="component" value="Unassembled WGS sequence"/>
</dbReference>
<dbReference type="SUPFAM" id="SSF55729">
    <property type="entry name" value="Acyl-CoA N-acyltransferases (Nat)"/>
    <property type="match status" value="1"/>
</dbReference>
<reference evidence="4" key="1">
    <citation type="submission" date="2022-11" db="EMBL/GenBank/DDBJ databases">
        <title>The characterization of three novel Bacteroidetes species and genomic analysis of their roles in tidal elemental geochemical cycles.</title>
        <authorList>
            <person name="Ma K.-J."/>
        </authorList>
    </citation>
    <scope>NUCLEOTIDE SEQUENCE</scope>
    <source>
        <strain evidence="4">M415</strain>
    </source>
</reference>
<dbReference type="InterPro" id="IPR000182">
    <property type="entry name" value="GNAT_dom"/>
</dbReference>
<dbReference type="InterPro" id="IPR016181">
    <property type="entry name" value="Acyl_CoA_acyltransferase"/>
</dbReference>
<evidence type="ECO:0000313" key="4">
    <source>
        <dbReference type="EMBL" id="MCX2718845.1"/>
    </source>
</evidence>
<gene>
    <name evidence="4" type="ORF">OO016_04435</name>
</gene>
<dbReference type="AlphaFoldDB" id="A0AAE3SMV1"/>
<dbReference type="RefSeq" id="WP_266011181.1">
    <property type="nucleotide sequence ID" value="NZ_JAPFQP010000001.1"/>
</dbReference>
<evidence type="ECO:0000259" key="3">
    <source>
        <dbReference type="PROSITE" id="PS51186"/>
    </source>
</evidence>
<keyword evidence="2" id="KW-0012">Acyltransferase</keyword>
<name>A0AAE3SMV1_9FLAO</name>